<dbReference type="PANTHER" id="PTHR11895:SF173">
    <property type="entry name" value="GLUTAMYL-TRNA AMIDOTRANSFERASE SUBUNIT A"/>
    <property type="match status" value="1"/>
</dbReference>
<evidence type="ECO:0000259" key="1">
    <source>
        <dbReference type="Pfam" id="PF01425"/>
    </source>
</evidence>
<dbReference type="RefSeq" id="WP_102237512.1">
    <property type="nucleotide sequence ID" value="NZ_PNHK01000001.1"/>
</dbReference>
<dbReference type="NCBIfam" id="NF005450">
    <property type="entry name" value="PRK07042.1"/>
    <property type="match status" value="1"/>
</dbReference>
<name>A0A2N6VPA8_9MICO</name>
<dbReference type="OrthoDB" id="182039at2"/>
<sequence>MLADLSAHQATTGYANGDFSPVDVLDAVTERIAACEPTINALWDNATGDGPVSEHTRKAAQDSAGRWQRGEALSGLDGVVVTVKENIARAGVAMPSGTQPGSRTPEERNAPIVDRLEEAGAVIVGSTVMPDWGMLSSGVSSLHGITRSPINPDLTTGGSSSGAGAAAVAGYGPIHIGSDIGGSIRLPGTWLGLATLKPSFGRVPLSVPYQGRCAGPLARRMSDVIAAMEVIGRPDVRDYTQLPPYAGAYQTSFDPANVRVAVHVDAGCGMDVDPQVAEVVLGVAREFERAGAKVEQIEPFMDDELLSLIDLFWRVRSYNDLMKLSEEDRAHVLPYVSQWCEAGAHVTGPELMDAYNSIHSMRKRTVSATEPFDLVLSPVAPVAAFPAEWPMPFNDPSQSMGHISFTVPYNMSEQPASTVHAGYTDDGRTVGVQIAGPRFADPIVLSASLWLEHALDVELPARTVGV</sequence>
<dbReference type="EMBL" id="PNHK01000001">
    <property type="protein sequence ID" value="PMD05853.1"/>
    <property type="molecule type" value="Genomic_DNA"/>
</dbReference>
<dbReference type="SUPFAM" id="SSF75304">
    <property type="entry name" value="Amidase signature (AS) enzymes"/>
    <property type="match status" value="1"/>
</dbReference>
<dbReference type="Pfam" id="PF01425">
    <property type="entry name" value="Amidase"/>
    <property type="match status" value="1"/>
</dbReference>
<accession>A0A2N6VPA8</accession>
<reference evidence="2 3" key="1">
    <citation type="submission" date="2017-09" db="EMBL/GenBank/DDBJ databases">
        <title>Bacterial strain isolated from the female urinary microbiota.</title>
        <authorList>
            <person name="Thomas-White K."/>
            <person name="Kumar N."/>
            <person name="Forster S."/>
            <person name="Putonti C."/>
            <person name="Lawley T."/>
            <person name="Wolfe A.J."/>
        </authorList>
    </citation>
    <scope>NUCLEOTIDE SEQUENCE [LARGE SCALE GENOMIC DNA]</scope>
    <source>
        <strain evidence="2 3">UMB1301</strain>
    </source>
</reference>
<dbReference type="Proteomes" id="UP000235598">
    <property type="component" value="Unassembled WGS sequence"/>
</dbReference>
<dbReference type="GO" id="GO:0003824">
    <property type="term" value="F:catalytic activity"/>
    <property type="evidence" value="ECO:0007669"/>
    <property type="project" value="InterPro"/>
</dbReference>
<dbReference type="InterPro" id="IPR023631">
    <property type="entry name" value="Amidase_dom"/>
</dbReference>
<comment type="caution">
    <text evidence="2">The sequence shown here is derived from an EMBL/GenBank/DDBJ whole genome shotgun (WGS) entry which is preliminary data.</text>
</comment>
<dbReference type="PANTHER" id="PTHR11895">
    <property type="entry name" value="TRANSAMIDASE"/>
    <property type="match status" value="1"/>
</dbReference>
<evidence type="ECO:0000313" key="2">
    <source>
        <dbReference type="EMBL" id="PMD05853.1"/>
    </source>
</evidence>
<dbReference type="Gene3D" id="3.90.1300.10">
    <property type="entry name" value="Amidase signature (AS) domain"/>
    <property type="match status" value="1"/>
</dbReference>
<proteinExistence type="predicted"/>
<evidence type="ECO:0000313" key="3">
    <source>
        <dbReference type="Proteomes" id="UP000235598"/>
    </source>
</evidence>
<dbReference type="InterPro" id="IPR000120">
    <property type="entry name" value="Amidase"/>
</dbReference>
<protein>
    <submittedName>
        <fullName evidence="2">Amidase</fullName>
    </submittedName>
</protein>
<organism evidence="2 3">
    <name type="scientific">Brevibacterium paucivorans</name>
    <dbReference type="NCBI Taxonomy" id="170994"/>
    <lineage>
        <taxon>Bacteria</taxon>
        <taxon>Bacillati</taxon>
        <taxon>Actinomycetota</taxon>
        <taxon>Actinomycetes</taxon>
        <taxon>Micrococcales</taxon>
        <taxon>Brevibacteriaceae</taxon>
        <taxon>Brevibacterium</taxon>
    </lineage>
</organism>
<gene>
    <name evidence="2" type="ORF">CJ199_00085</name>
</gene>
<feature type="domain" description="Amidase" evidence="1">
    <location>
        <begin position="24"/>
        <end position="445"/>
    </location>
</feature>
<dbReference type="AlphaFoldDB" id="A0A2N6VPA8"/>
<dbReference type="InterPro" id="IPR036928">
    <property type="entry name" value="AS_sf"/>
</dbReference>